<accession>A0ABR9WM34</accession>
<dbReference type="PROSITE" id="PS51257">
    <property type="entry name" value="PROKAR_LIPOPROTEIN"/>
    <property type="match status" value="1"/>
</dbReference>
<dbReference type="RefSeq" id="WP_194124797.1">
    <property type="nucleotide sequence ID" value="NZ_JACYGY010000002.1"/>
</dbReference>
<dbReference type="Proteomes" id="UP000634134">
    <property type="component" value="Unassembled WGS sequence"/>
</dbReference>
<protein>
    <recommendedName>
        <fullName evidence="4">Lipoprotein</fullName>
    </recommendedName>
</protein>
<comment type="caution">
    <text evidence="2">The sequence shown here is derived from an EMBL/GenBank/DDBJ whole genome shotgun (WGS) entry which is preliminary data.</text>
</comment>
<reference evidence="3" key="1">
    <citation type="submission" date="2023-07" db="EMBL/GenBank/DDBJ databases">
        <title>Dyadobacter sp. nov 'subterranea' isolated from contaminted grondwater.</title>
        <authorList>
            <person name="Szabo I."/>
            <person name="Al-Omari J."/>
            <person name="Szerdahelyi S.G."/>
            <person name="Rado J."/>
        </authorList>
    </citation>
    <scope>NUCLEOTIDE SEQUENCE [LARGE SCALE GENOMIC DNA]</scope>
    <source>
        <strain evidence="3">UP-52</strain>
    </source>
</reference>
<feature type="chain" id="PRO_5045243775" description="Lipoprotein" evidence="1">
    <location>
        <begin position="32"/>
        <end position="93"/>
    </location>
</feature>
<name>A0ABR9WM34_9BACT</name>
<evidence type="ECO:0000313" key="2">
    <source>
        <dbReference type="EMBL" id="MBE9466583.1"/>
    </source>
</evidence>
<keyword evidence="3" id="KW-1185">Reference proteome</keyword>
<organism evidence="2 3">
    <name type="scientific">Dyadobacter subterraneus</name>
    <dbReference type="NCBI Taxonomy" id="2773304"/>
    <lineage>
        <taxon>Bacteria</taxon>
        <taxon>Pseudomonadati</taxon>
        <taxon>Bacteroidota</taxon>
        <taxon>Cytophagia</taxon>
        <taxon>Cytophagales</taxon>
        <taxon>Spirosomataceae</taxon>
        <taxon>Dyadobacter</taxon>
    </lineage>
</organism>
<proteinExistence type="predicted"/>
<evidence type="ECO:0008006" key="4">
    <source>
        <dbReference type="Google" id="ProtNLM"/>
    </source>
</evidence>
<evidence type="ECO:0000256" key="1">
    <source>
        <dbReference type="SAM" id="SignalP"/>
    </source>
</evidence>
<keyword evidence="1" id="KW-0732">Signal</keyword>
<feature type="signal peptide" evidence="1">
    <location>
        <begin position="1"/>
        <end position="31"/>
    </location>
</feature>
<sequence>MKTQLTILRTLVTCTVLGIALSCSKSNPVVATSCEKNAEKVTNAGTAYAADPTSKTKCEAYKTAVNDFFKSCPTYYSGASKDALNDFLNTPCN</sequence>
<dbReference type="EMBL" id="JACYGY010000002">
    <property type="protein sequence ID" value="MBE9466583.1"/>
    <property type="molecule type" value="Genomic_DNA"/>
</dbReference>
<evidence type="ECO:0000313" key="3">
    <source>
        <dbReference type="Proteomes" id="UP000634134"/>
    </source>
</evidence>
<gene>
    <name evidence="2" type="ORF">IEE83_32350</name>
</gene>